<proteinExistence type="predicted"/>
<keyword evidence="2" id="KW-1185">Reference proteome</keyword>
<dbReference type="GO" id="GO:0004180">
    <property type="term" value="F:carboxypeptidase activity"/>
    <property type="evidence" value="ECO:0007669"/>
    <property type="project" value="UniProtKB-KW"/>
</dbReference>
<reference evidence="1 2" key="1">
    <citation type="submission" date="2018-06" db="EMBL/GenBank/DDBJ databases">
        <title>Chryseolinea flavus sp. nov., a member of the phylum Bacteroidetes isolated from soil.</title>
        <authorList>
            <person name="Li Y."/>
            <person name="Wang J."/>
        </authorList>
    </citation>
    <scope>NUCLEOTIDE SEQUENCE [LARGE SCALE GENOMIC DNA]</scope>
    <source>
        <strain evidence="1 2">SDU1-6</strain>
    </source>
</reference>
<name>A0A364XVG8_9BACT</name>
<dbReference type="PROSITE" id="PS51257">
    <property type="entry name" value="PROKAR_LIPOPROTEIN"/>
    <property type="match status" value="1"/>
</dbReference>
<dbReference type="RefSeq" id="WP_112749585.1">
    <property type="nucleotide sequence ID" value="NZ_QMFY01000019.1"/>
</dbReference>
<sequence length="146" mass="15856">MKKIILIIAAISLLASCKTVKTQGIQGTVNWISGNQMPGPDKKNNAAPKGVVREIRIYQAIFIGKVQSHDGSFFDETIGTPILVVKSLEDGTFKASLPPGKYSVFTKEARGLFANQYDGEGCINCVEVKPNEFTPVIISVDYDAAY</sequence>
<keyword evidence="1" id="KW-0378">Hydrolase</keyword>
<accession>A0A364XVG8</accession>
<comment type="caution">
    <text evidence="1">The sequence shown here is derived from an EMBL/GenBank/DDBJ whole genome shotgun (WGS) entry which is preliminary data.</text>
</comment>
<organism evidence="1 2">
    <name type="scientific">Pseudochryseolinea flava</name>
    <dbReference type="NCBI Taxonomy" id="2059302"/>
    <lineage>
        <taxon>Bacteria</taxon>
        <taxon>Pseudomonadati</taxon>
        <taxon>Bacteroidota</taxon>
        <taxon>Cytophagia</taxon>
        <taxon>Cytophagales</taxon>
        <taxon>Fulvivirgaceae</taxon>
        <taxon>Pseudochryseolinea</taxon>
    </lineage>
</organism>
<dbReference type="AlphaFoldDB" id="A0A364XVG8"/>
<dbReference type="OrthoDB" id="956632at2"/>
<dbReference type="Proteomes" id="UP000251889">
    <property type="component" value="Unassembled WGS sequence"/>
</dbReference>
<keyword evidence="1" id="KW-0645">Protease</keyword>
<dbReference type="EMBL" id="QMFY01000019">
    <property type="protein sequence ID" value="RAV98319.1"/>
    <property type="molecule type" value="Genomic_DNA"/>
</dbReference>
<protein>
    <submittedName>
        <fullName evidence="1">Carboxypeptidase regulatory-like domain-containing protein</fullName>
    </submittedName>
</protein>
<gene>
    <name evidence="1" type="ORF">DQQ10_24540</name>
</gene>
<evidence type="ECO:0000313" key="1">
    <source>
        <dbReference type="EMBL" id="RAV98319.1"/>
    </source>
</evidence>
<evidence type="ECO:0000313" key="2">
    <source>
        <dbReference type="Proteomes" id="UP000251889"/>
    </source>
</evidence>
<keyword evidence="1" id="KW-0121">Carboxypeptidase</keyword>